<accession>A0A5C5UYX7</accession>
<dbReference type="EMBL" id="SJPF01000005">
    <property type="protein sequence ID" value="TWT30692.1"/>
    <property type="molecule type" value="Genomic_DNA"/>
</dbReference>
<dbReference type="OrthoDB" id="277964at2"/>
<protein>
    <submittedName>
        <fullName evidence="1">Uncharacterized protein</fullName>
    </submittedName>
</protein>
<dbReference type="RefSeq" id="WP_146435349.1">
    <property type="nucleotide sequence ID" value="NZ_SJPF01000005.1"/>
</dbReference>
<organism evidence="1 2">
    <name type="scientific">Blastopirellula retiformator</name>
    <dbReference type="NCBI Taxonomy" id="2527970"/>
    <lineage>
        <taxon>Bacteria</taxon>
        <taxon>Pseudomonadati</taxon>
        <taxon>Planctomycetota</taxon>
        <taxon>Planctomycetia</taxon>
        <taxon>Pirellulales</taxon>
        <taxon>Pirellulaceae</taxon>
        <taxon>Blastopirellula</taxon>
    </lineage>
</organism>
<dbReference type="AlphaFoldDB" id="A0A5C5UYX7"/>
<reference evidence="1 2" key="1">
    <citation type="submission" date="2019-02" db="EMBL/GenBank/DDBJ databases">
        <title>Deep-cultivation of Planctomycetes and their phenomic and genomic characterization uncovers novel biology.</title>
        <authorList>
            <person name="Wiegand S."/>
            <person name="Jogler M."/>
            <person name="Boedeker C."/>
            <person name="Pinto D."/>
            <person name="Vollmers J."/>
            <person name="Rivas-Marin E."/>
            <person name="Kohn T."/>
            <person name="Peeters S.H."/>
            <person name="Heuer A."/>
            <person name="Rast P."/>
            <person name="Oberbeckmann S."/>
            <person name="Bunk B."/>
            <person name="Jeske O."/>
            <person name="Meyerdierks A."/>
            <person name="Storesund J.E."/>
            <person name="Kallscheuer N."/>
            <person name="Luecker S."/>
            <person name="Lage O.M."/>
            <person name="Pohl T."/>
            <person name="Merkel B.J."/>
            <person name="Hornburger P."/>
            <person name="Mueller R.-W."/>
            <person name="Bruemmer F."/>
            <person name="Labrenz M."/>
            <person name="Spormann A.M."/>
            <person name="Op Den Camp H."/>
            <person name="Overmann J."/>
            <person name="Amann R."/>
            <person name="Jetten M.S.M."/>
            <person name="Mascher T."/>
            <person name="Medema M.H."/>
            <person name="Devos D.P."/>
            <person name="Kaster A.-K."/>
            <person name="Ovreas L."/>
            <person name="Rohde M."/>
            <person name="Galperin M.Y."/>
            <person name="Jogler C."/>
        </authorList>
    </citation>
    <scope>NUCLEOTIDE SEQUENCE [LARGE SCALE GENOMIC DNA]</scope>
    <source>
        <strain evidence="1 2">Enr8</strain>
    </source>
</reference>
<keyword evidence="2" id="KW-1185">Reference proteome</keyword>
<sequence>MSTVPATSAFSSKLGELLRNAKDQLSGQFSWSLFAHVVLTFIWGAMIAAKEELTNSGAVKKEAVLKWVQSLLKYAVPRIPRPWWLFWMKNQSVIDVLMMVASAAIEVFYTQSTEKFKGSPDVA</sequence>
<name>A0A5C5UYX7_9BACT</name>
<gene>
    <name evidence="1" type="ORF">Enr8_42150</name>
</gene>
<dbReference type="Proteomes" id="UP000318878">
    <property type="component" value="Unassembled WGS sequence"/>
</dbReference>
<proteinExistence type="predicted"/>
<comment type="caution">
    <text evidence="1">The sequence shown here is derived from an EMBL/GenBank/DDBJ whole genome shotgun (WGS) entry which is preliminary data.</text>
</comment>
<evidence type="ECO:0000313" key="2">
    <source>
        <dbReference type="Proteomes" id="UP000318878"/>
    </source>
</evidence>
<evidence type="ECO:0000313" key="1">
    <source>
        <dbReference type="EMBL" id="TWT30692.1"/>
    </source>
</evidence>